<evidence type="ECO:0000256" key="1">
    <source>
        <dbReference type="SAM" id="MobiDB-lite"/>
    </source>
</evidence>
<feature type="region of interest" description="Disordered" evidence="1">
    <location>
        <begin position="48"/>
        <end position="113"/>
    </location>
</feature>
<dbReference type="RefSeq" id="WP_344957825.1">
    <property type="nucleotide sequence ID" value="NZ_BAAAZG010000062.1"/>
</dbReference>
<gene>
    <name evidence="3" type="ORF">GCM10022214_78840</name>
</gene>
<keyword evidence="2" id="KW-0472">Membrane</keyword>
<name>A0ABP7X083_9ACTN</name>
<evidence type="ECO:0000313" key="3">
    <source>
        <dbReference type="EMBL" id="GAA4101366.1"/>
    </source>
</evidence>
<sequence length="200" mass="20536">MRTTRRPGTTRRPVVGRVLGYGGSVVLVVAAVVVLLMPLFDDGRKAASSEAADQTTPEATPSGGQVPPVGTVPTVQPTVTPTGTVPRQDGGGRSSPQQQSGPRPEQQSGTTVTWCPAGSAVYRAGDGGLEVTVNASASGFARAQVSLRSGHTAEEQATVRDGVPHTFRFTGVPAAEVERVKVTTISVGVSTQTCYARPAA</sequence>
<protein>
    <recommendedName>
        <fullName evidence="5">Serine/threonine protein kinase</fullName>
    </recommendedName>
</protein>
<accession>A0ABP7X083</accession>
<dbReference type="EMBL" id="BAAAZG010000062">
    <property type="protein sequence ID" value="GAA4101366.1"/>
    <property type="molecule type" value="Genomic_DNA"/>
</dbReference>
<evidence type="ECO:0000256" key="2">
    <source>
        <dbReference type="SAM" id="Phobius"/>
    </source>
</evidence>
<keyword evidence="2" id="KW-0812">Transmembrane</keyword>
<evidence type="ECO:0008006" key="5">
    <source>
        <dbReference type="Google" id="ProtNLM"/>
    </source>
</evidence>
<comment type="caution">
    <text evidence="3">The sequence shown here is derived from an EMBL/GenBank/DDBJ whole genome shotgun (WGS) entry which is preliminary data.</text>
</comment>
<keyword evidence="2" id="KW-1133">Transmembrane helix</keyword>
<feature type="compositionally biased region" description="Low complexity" evidence="1">
    <location>
        <begin position="63"/>
        <end position="109"/>
    </location>
</feature>
<proteinExistence type="predicted"/>
<dbReference type="Proteomes" id="UP001500683">
    <property type="component" value="Unassembled WGS sequence"/>
</dbReference>
<feature type="transmembrane region" description="Helical" evidence="2">
    <location>
        <begin position="21"/>
        <end position="40"/>
    </location>
</feature>
<reference evidence="4" key="1">
    <citation type="journal article" date="2019" name="Int. J. Syst. Evol. Microbiol.">
        <title>The Global Catalogue of Microorganisms (GCM) 10K type strain sequencing project: providing services to taxonomists for standard genome sequencing and annotation.</title>
        <authorList>
            <consortium name="The Broad Institute Genomics Platform"/>
            <consortium name="The Broad Institute Genome Sequencing Center for Infectious Disease"/>
            <person name="Wu L."/>
            <person name="Ma J."/>
        </authorList>
    </citation>
    <scope>NUCLEOTIDE SEQUENCE [LARGE SCALE GENOMIC DNA]</scope>
    <source>
        <strain evidence="4">JCM 16702</strain>
    </source>
</reference>
<evidence type="ECO:0000313" key="4">
    <source>
        <dbReference type="Proteomes" id="UP001500683"/>
    </source>
</evidence>
<keyword evidence="4" id="KW-1185">Reference proteome</keyword>
<organism evidence="3 4">
    <name type="scientific">Actinomadura miaoliensis</name>
    <dbReference type="NCBI Taxonomy" id="430685"/>
    <lineage>
        <taxon>Bacteria</taxon>
        <taxon>Bacillati</taxon>
        <taxon>Actinomycetota</taxon>
        <taxon>Actinomycetes</taxon>
        <taxon>Streptosporangiales</taxon>
        <taxon>Thermomonosporaceae</taxon>
        <taxon>Actinomadura</taxon>
    </lineage>
</organism>